<dbReference type="RefSeq" id="WP_095607396.1">
    <property type="nucleotide sequence ID" value="NZ_NSKE01000011.1"/>
</dbReference>
<dbReference type="Gene3D" id="3.40.30.10">
    <property type="entry name" value="Glutaredoxin"/>
    <property type="match status" value="1"/>
</dbReference>
<dbReference type="PANTHER" id="PTHR42852:SF18">
    <property type="entry name" value="CHROMOSOME UNDETERMINED SCAFFOLD_47, WHOLE GENOME SHOTGUN SEQUENCE"/>
    <property type="match status" value="1"/>
</dbReference>
<name>A0A2A2G5C3_9BACT</name>
<organism evidence="2 3">
    <name type="scientific">Fodinibius salipaludis</name>
    <dbReference type="NCBI Taxonomy" id="2032627"/>
    <lineage>
        <taxon>Bacteria</taxon>
        <taxon>Pseudomonadati</taxon>
        <taxon>Balneolota</taxon>
        <taxon>Balneolia</taxon>
        <taxon>Balneolales</taxon>
        <taxon>Balneolaceae</taxon>
        <taxon>Fodinibius</taxon>
    </lineage>
</organism>
<proteinExistence type="predicted"/>
<dbReference type="GO" id="GO:0016491">
    <property type="term" value="F:oxidoreductase activity"/>
    <property type="evidence" value="ECO:0007669"/>
    <property type="project" value="InterPro"/>
</dbReference>
<protein>
    <recommendedName>
        <fullName evidence="1">Thioredoxin domain-containing protein</fullName>
    </recommendedName>
</protein>
<comment type="caution">
    <text evidence="2">The sequence shown here is derived from an EMBL/GenBank/DDBJ whole genome shotgun (WGS) entry which is preliminary data.</text>
</comment>
<sequence>MKRKLAFIFLLFIIGAIGYLGFSIYDQLQEKQVVKERIAQVPEFTAIGLDGRVIQSNNFVRKAPFILTYFNTGCEFCRAEIRSIKSHRSLQERAMIYLISDEPARVLKQFRNKLELDSLQKIKVLQDSTAEVKELFGVKGVPNTFVYNREGKLLKNFQGETKAEILYKLVKK</sequence>
<feature type="domain" description="Thioredoxin" evidence="1">
    <location>
        <begin position="35"/>
        <end position="172"/>
    </location>
</feature>
<dbReference type="InterPro" id="IPR000866">
    <property type="entry name" value="AhpC/TSA"/>
</dbReference>
<dbReference type="CDD" id="cd02966">
    <property type="entry name" value="TlpA_like_family"/>
    <property type="match status" value="1"/>
</dbReference>
<evidence type="ECO:0000313" key="3">
    <source>
        <dbReference type="Proteomes" id="UP000218831"/>
    </source>
</evidence>
<dbReference type="AlphaFoldDB" id="A0A2A2G5C3"/>
<dbReference type="InterPro" id="IPR036249">
    <property type="entry name" value="Thioredoxin-like_sf"/>
</dbReference>
<dbReference type="SUPFAM" id="SSF52833">
    <property type="entry name" value="Thioredoxin-like"/>
    <property type="match status" value="1"/>
</dbReference>
<dbReference type="InterPro" id="IPR013766">
    <property type="entry name" value="Thioredoxin_domain"/>
</dbReference>
<dbReference type="Pfam" id="PF00578">
    <property type="entry name" value="AhpC-TSA"/>
    <property type="match status" value="1"/>
</dbReference>
<accession>A0A2A2G5C3</accession>
<dbReference type="OrthoDB" id="662072at2"/>
<dbReference type="PANTHER" id="PTHR42852">
    <property type="entry name" value="THIOL:DISULFIDE INTERCHANGE PROTEIN DSBE"/>
    <property type="match status" value="1"/>
</dbReference>
<dbReference type="GO" id="GO:0016209">
    <property type="term" value="F:antioxidant activity"/>
    <property type="evidence" value="ECO:0007669"/>
    <property type="project" value="InterPro"/>
</dbReference>
<evidence type="ECO:0000259" key="1">
    <source>
        <dbReference type="PROSITE" id="PS51352"/>
    </source>
</evidence>
<keyword evidence="3" id="KW-1185">Reference proteome</keyword>
<evidence type="ECO:0000313" key="2">
    <source>
        <dbReference type="EMBL" id="PAU92976.1"/>
    </source>
</evidence>
<dbReference type="Proteomes" id="UP000218831">
    <property type="component" value="Unassembled WGS sequence"/>
</dbReference>
<dbReference type="EMBL" id="NSKE01000011">
    <property type="protein sequence ID" value="PAU92976.1"/>
    <property type="molecule type" value="Genomic_DNA"/>
</dbReference>
<reference evidence="2 3" key="1">
    <citation type="submission" date="2017-08" db="EMBL/GenBank/DDBJ databases">
        <title>Aliifodinibius alkalisoli sp. nov., isolated from saline alkaline soil.</title>
        <authorList>
            <person name="Liu D."/>
            <person name="Zhang G."/>
        </authorList>
    </citation>
    <scope>NUCLEOTIDE SEQUENCE [LARGE SCALE GENOMIC DNA]</scope>
    <source>
        <strain evidence="2 3">WN023</strain>
    </source>
</reference>
<dbReference type="PROSITE" id="PS51352">
    <property type="entry name" value="THIOREDOXIN_2"/>
    <property type="match status" value="1"/>
</dbReference>
<dbReference type="InterPro" id="IPR050553">
    <property type="entry name" value="Thioredoxin_ResA/DsbE_sf"/>
</dbReference>
<gene>
    <name evidence="2" type="ORF">CK503_13700</name>
</gene>